<dbReference type="AlphaFoldDB" id="A0A182MRI9"/>
<protein>
    <submittedName>
        <fullName evidence="2">Uncharacterized protein</fullName>
    </submittedName>
</protein>
<sequence length="211" mass="23354">MTTAEAAASEPLNAQPHHSHPHLAVVRHAEPSHSPAHERRHSMVPHGTLHHAHIGSRQPLLGSGPPPVTMANHRHVHPLLQRHRSEDRPLLRHSHPHRQGASGCQRHLTKPLLQRPLLAHAHSVQQPTVSTPHRHTPHHHHSHPRLSQKHRQKLFSRSKQYTSVCSGGSNSTNCAGDSGTRSRSSREHADDDVEACVSVPTPHPHPPQPSL</sequence>
<name>A0A182MRI9_9DIPT</name>
<organism evidence="2 3">
    <name type="scientific">Anopheles culicifacies</name>
    <dbReference type="NCBI Taxonomy" id="139723"/>
    <lineage>
        <taxon>Eukaryota</taxon>
        <taxon>Metazoa</taxon>
        <taxon>Ecdysozoa</taxon>
        <taxon>Arthropoda</taxon>
        <taxon>Hexapoda</taxon>
        <taxon>Insecta</taxon>
        <taxon>Pterygota</taxon>
        <taxon>Neoptera</taxon>
        <taxon>Endopterygota</taxon>
        <taxon>Diptera</taxon>
        <taxon>Nematocera</taxon>
        <taxon>Culicoidea</taxon>
        <taxon>Culicidae</taxon>
        <taxon>Anophelinae</taxon>
        <taxon>Anopheles</taxon>
        <taxon>culicifacies species complex</taxon>
    </lineage>
</organism>
<feature type="region of interest" description="Disordered" evidence="1">
    <location>
        <begin position="51"/>
        <end position="72"/>
    </location>
</feature>
<keyword evidence="3" id="KW-1185">Reference proteome</keyword>
<dbReference type="EnsemblMetazoa" id="ACUA024549-RA">
    <property type="protein sequence ID" value="ACUA024549-PA"/>
    <property type="gene ID" value="ACUA024549"/>
</dbReference>
<feature type="compositionally biased region" description="Pro residues" evidence="1">
    <location>
        <begin position="201"/>
        <end position="211"/>
    </location>
</feature>
<reference evidence="3" key="1">
    <citation type="submission" date="2013-09" db="EMBL/GenBank/DDBJ databases">
        <title>The Genome Sequence of Anopheles culicifacies species A.</title>
        <authorList>
            <consortium name="The Broad Institute Genomics Platform"/>
            <person name="Neafsey D.E."/>
            <person name="Besansky N."/>
            <person name="Howell P."/>
            <person name="Walton C."/>
            <person name="Young S.K."/>
            <person name="Zeng Q."/>
            <person name="Gargeya S."/>
            <person name="Fitzgerald M."/>
            <person name="Haas B."/>
            <person name="Abouelleil A."/>
            <person name="Allen A.W."/>
            <person name="Alvarado L."/>
            <person name="Arachchi H.M."/>
            <person name="Berlin A.M."/>
            <person name="Chapman S.B."/>
            <person name="Gainer-Dewar J."/>
            <person name="Goldberg J."/>
            <person name="Griggs A."/>
            <person name="Gujja S."/>
            <person name="Hansen M."/>
            <person name="Howarth C."/>
            <person name="Imamovic A."/>
            <person name="Ireland A."/>
            <person name="Larimer J."/>
            <person name="McCowan C."/>
            <person name="Murphy C."/>
            <person name="Pearson M."/>
            <person name="Poon T.W."/>
            <person name="Priest M."/>
            <person name="Roberts A."/>
            <person name="Saif S."/>
            <person name="Shea T."/>
            <person name="Sisk P."/>
            <person name="Sykes S."/>
            <person name="Wortman J."/>
            <person name="Nusbaum C."/>
            <person name="Birren B."/>
        </authorList>
    </citation>
    <scope>NUCLEOTIDE SEQUENCE [LARGE SCALE GENOMIC DNA]</scope>
    <source>
        <strain evidence="3">A-37</strain>
    </source>
</reference>
<evidence type="ECO:0000313" key="2">
    <source>
        <dbReference type="EnsemblMetazoa" id="ACUA024549-PA"/>
    </source>
</evidence>
<dbReference type="VEuPathDB" id="VectorBase:ACUA024549"/>
<dbReference type="Proteomes" id="UP000075883">
    <property type="component" value="Unassembled WGS sequence"/>
</dbReference>
<proteinExistence type="predicted"/>
<reference evidence="2" key="2">
    <citation type="submission" date="2020-05" db="UniProtKB">
        <authorList>
            <consortium name="EnsemblMetazoa"/>
        </authorList>
    </citation>
    <scope>IDENTIFICATION</scope>
    <source>
        <strain evidence="2">A-37</strain>
    </source>
</reference>
<accession>A0A182MRI9</accession>
<dbReference type="EMBL" id="AXCM01021717">
    <property type="status" value="NOT_ANNOTATED_CDS"/>
    <property type="molecule type" value="Genomic_DNA"/>
</dbReference>
<feature type="region of interest" description="Disordered" evidence="1">
    <location>
        <begin position="122"/>
        <end position="211"/>
    </location>
</feature>
<evidence type="ECO:0000256" key="1">
    <source>
        <dbReference type="SAM" id="MobiDB-lite"/>
    </source>
</evidence>
<evidence type="ECO:0000313" key="3">
    <source>
        <dbReference type="Proteomes" id="UP000075883"/>
    </source>
</evidence>
<feature type="compositionally biased region" description="Polar residues" evidence="1">
    <location>
        <begin position="157"/>
        <end position="182"/>
    </location>
</feature>
<feature type="compositionally biased region" description="Basic residues" evidence="1">
    <location>
        <begin position="132"/>
        <end position="156"/>
    </location>
</feature>
<feature type="region of interest" description="Disordered" evidence="1">
    <location>
        <begin position="1"/>
        <end position="20"/>
    </location>
</feature>